<evidence type="ECO:0000256" key="3">
    <source>
        <dbReference type="SAM" id="MobiDB-lite"/>
    </source>
</evidence>
<dbReference type="SUPFAM" id="SSF53474">
    <property type="entry name" value="alpha/beta-Hydrolases"/>
    <property type="match status" value="1"/>
</dbReference>
<dbReference type="GO" id="GO:0052689">
    <property type="term" value="F:carboxylic ester hydrolase activity"/>
    <property type="evidence" value="ECO:0007669"/>
    <property type="project" value="UniProtKB-ARBA"/>
</dbReference>
<dbReference type="GO" id="GO:0005975">
    <property type="term" value="P:carbohydrate metabolic process"/>
    <property type="evidence" value="ECO:0007669"/>
    <property type="project" value="InterPro"/>
</dbReference>
<dbReference type="InterPro" id="IPR012291">
    <property type="entry name" value="CBM2_carb-bd_dom_sf"/>
</dbReference>
<feature type="compositionally biased region" description="Low complexity" evidence="3">
    <location>
        <begin position="322"/>
        <end position="333"/>
    </location>
</feature>
<dbReference type="SMART" id="SM00637">
    <property type="entry name" value="CBD_II"/>
    <property type="match status" value="1"/>
</dbReference>
<comment type="caution">
    <text evidence="6">The sequence shown here is derived from an EMBL/GenBank/DDBJ whole genome shotgun (WGS) entry which is preliminary data.</text>
</comment>
<protein>
    <recommendedName>
        <fullName evidence="5">CBM2 domain-containing protein</fullName>
    </recommendedName>
</protein>
<sequence>MAHVPNTTSNPAPAAWRGRLVACLAITVLTVAAAVLAILAPPSAYAADNPYQRGPDPTVASVAATRGTFATAQLTVPAGNGFGGGYIYYPTDTGHGTWGAVAIVPGYSALFADEEAWMGPWLASFGFVVIGVETITRSDGADARATELLAALDYLTQRSAVRDRVDPTRLAVMGHSAGGAGTILAAERRPSLKAAVGLAPGTPGTLSLATDKVPMMVIGGQTDPTVTPAYLDNLYAGMPTTTPSDFVQIAGADHLFFTRANNTEMKVLIPWLKIFLDNDTRYTQFLCPSLADPSGISLYRSKCPYLPPGTTSPSPPSPSPSSPSQSVSPSTPVTGCTAGYRTVGSWPGGFQGEVTVTAGSAAISGWTVGWTLGSGQTITQLWNGALTTSGSAVTVRNASYSGSVPAGGSVVFGFLANGTPSAPVLACASR</sequence>
<evidence type="ECO:0000256" key="2">
    <source>
        <dbReference type="ARBA" id="ARBA00022801"/>
    </source>
</evidence>
<gene>
    <name evidence="6" type="ORF">Asi03nite_60800</name>
</gene>
<dbReference type="Gene3D" id="3.40.50.1820">
    <property type="entry name" value="alpha/beta hydrolase"/>
    <property type="match status" value="1"/>
</dbReference>
<dbReference type="PANTHER" id="PTHR22946:SF9">
    <property type="entry name" value="POLYKETIDE TRANSFERASE AF380"/>
    <property type="match status" value="1"/>
</dbReference>
<dbReference type="Gene3D" id="2.60.40.290">
    <property type="match status" value="1"/>
</dbReference>
<dbReference type="InterPro" id="IPR001919">
    <property type="entry name" value="CBD2"/>
</dbReference>
<evidence type="ECO:0000256" key="4">
    <source>
        <dbReference type="SAM" id="SignalP"/>
    </source>
</evidence>
<comment type="similarity">
    <text evidence="1">Belongs to the AB hydrolase superfamily.</text>
</comment>
<evidence type="ECO:0000256" key="1">
    <source>
        <dbReference type="ARBA" id="ARBA00008645"/>
    </source>
</evidence>
<reference evidence="6" key="1">
    <citation type="submission" date="2021-01" db="EMBL/GenBank/DDBJ databases">
        <title>Whole genome shotgun sequence of Actinoplanes siamensis NBRC 109076.</title>
        <authorList>
            <person name="Komaki H."/>
            <person name="Tamura T."/>
        </authorList>
    </citation>
    <scope>NUCLEOTIDE SEQUENCE</scope>
    <source>
        <strain evidence="6">NBRC 109076</strain>
    </source>
</reference>
<dbReference type="InterPro" id="IPR050261">
    <property type="entry name" value="FrsA_esterase"/>
</dbReference>
<evidence type="ECO:0000313" key="6">
    <source>
        <dbReference type="EMBL" id="GIF08542.1"/>
    </source>
</evidence>
<dbReference type="Proteomes" id="UP000629619">
    <property type="component" value="Unassembled WGS sequence"/>
</dbReference>
<dbReference type="SUPFAM" id="SSF49384">
    <property type="entry name" value="Carbohydrate-binding domain"/>
    <property type="match status" value="1"/>
</dbReference>
<dbReference type="PROSITE" id="PS51173">
    <property type="entry name" value="CBM2"/>
    <property type="match status" value="1"/>
</dbReference>
<evidence type="ECO:0000259" key="5">
    <source>
        <dbReference type="PROSITE" id="PS51173"/>
    </source>
</evidence>
<organism evidence="6 7">
    <name type="scientific">Actinoplanes siamensis</name>
    <dbReference type="NCBI Taxonomy" id="1223317"/>
    <lineage>
        <taxon>Bacteria</taxon>
        <taxon>Bacillati</taxon>
        <taxon>Actinomycetota</taxon>
        <taxon>Actinomycetes</taxon>
        <taxon>Micromonosporales</taxon>
        <taxon>Micromonosporaceae</taxon>
        <taxon>Actinoplanes</taxon>
    </lineage>
</organism>
<evidence type="ECO:0000313" key="7">
    <source>
        <dbReference type="Proteomes" id="UP000629619"/>
    </source>
</evidence>
<accession>A0A919TNB0</accession>
<feature type="region of interest" description="Disordered" evidence="3">
    <location>
        <begin position="307"/>
        <end position="333"/>
    </location>
</feature>
<dbReference type="InterPro" id="IPR008965">
    <property type="entry name" value="CBM2/CBM3_carb-bd_dom_sf"/>
</dbReference>
<dbReference type="PANTHER" id="PTHR22946">
    <property type="entry name" value="DIENELACTONE HYDROLASE DOMAIN-CONTAINING PROTEIN-RELATED"/>
    <property type="match status" value="1"/>
</dbReference>
<feature type="domain" description="CBM2" evidence="5">
    <location>
        <begin position="329"/>
        <end position="430"/>
    </location>
</feature>
<feature type="chain" id="PRO_5037389893" description="CBM2 domain-containing protein" evidence="4">
    <location>
        <begin position="47"/>
        <end position="430"/>
    </location>
</feature>
<dbReference type="EMBL" id="BOMW01000064">
    <property type="protein sequence ID" value="GIF08542.1"/>
    <property type="molecule type" value="Genomic_DNA"/>
</dbReference>
<dbReference type="Pfam" id="PF00553">
    <property type="entry name" value="CBM_2"/>
    <property type="match status" value="1"/>
</dbReference>
<dbReference type="InterPro" id="IPR041127">
    <property type="entry name" value="PET_hydrolase/cutinase-like"/>
</dbReference>
<name>A0A919TNB0_9ACTN</name>
<keyword evidence="4" id="KW-0732">Signal</keyword>
<keyword evidence="7" id="KW-1185">Reference proteome</keyword>
<dbReference type="AlphaFoldDB" id="A0A919TNB0"/>
<keyword evidence="2" id="KW-0378">Hydrolase</keyword>
<feature type="signal peptide" evidence="4">
    <location>
        <begin position="1"/>
        <end position="46"/>
    </location>
</feature>
<dbReference type="GO" id="GO:0004553">
    <property type="term" value="F:hydrolase activity, hydrolyzing O-glycosyl compounds"/>
    <property type="evidence" value="ECO:0007669"/>
    <property type="project" value="InterPro"/>
</dbReference>
<dbReference type="InterPro" id="IPR029058">
    <property type="entry name" value="AB_hydrolase_fold"/>
</dbReference>
<proteinExistence type="inferred from homology"/>
<dbReference type="GO" id="GO:0030247">
    <property type="term" value="F:polysaccharide binding"/>
    <property type="evidence" value="ECO:0007669"/>
    <property type="project" value="UniProtKB-UniRule"/>
</dbReference>
<dbReference type="Pfam" id="PF12740">
    <property type="entry name" value="PETase"/>
    <property type="match status" value="1"/>
</dbReference>